<proteinExistence type="predicted"/>
<name>A0A6A0AC29_HAELA</name>
<comment type="caution">
    <text evidence="3">The sequence shown here is derived from an EMBL/GenBank/DDBJ whole genome shotgun (WGS) entry which is preliminary data.</text>
</comment>
<organism evidence="3 4">
    <name type="scientific">Haematococcus lacustris</name>
    <name type="common">Green alga</name>
    <name type="synonym">Haematococcus pluvialis</name>
    <dbReference type="NCBI Taxonomy" id="44745"/>
    <lineage>
        <taxon>Eukaryota</taxon>
        <taxon>Viridiplantae</taxon>
        <taxon>Chlorophyta</taxon>
        <taxon>core chlorophytes</taxon>
        <taxon>Chlorophyceae</taxon>
        <taxon>CS clade</taxon>
        <taxon>Chlamydomonadales</taxon>
        <taxon>Haematococcaceae</taxon>
        <taxon>Haematococcus</taxon>
    </lineage>
</organism>
<evidence type="ECO:0000259" key="2">
    <source>
        <dbReference type="Pfam" id="PF09747"/>
    </source>
</evidence>
<evidence type="ECO:0000313" key="4">
    <source>
        <dbReference type="Proteomes" id="UP000485058"/>
    </source>
</evidence>
<keyword evidence="3" id="KW-0808">Transferase</keyword>
<feature type="region of interest" description="Disordered" evidence="1">
    <location>
        <begin position="101"/>
        <end position="121"/>
    </location>
</feature>
<dbReference type="PANTHER" id="PTHR31840">
    <property type="entry name" value="COILED-COIL DOMAIN-CONTAINING PROTEIN 97"/>
    <property type="match status" value="1"/>
</dbReference>
<gene>
    <name evidence="3" type="ORF">HaLaN_28628</name>
</gene>
<reference evidence="3 4" key="1">
    <citation type="submission" date="2020-02" db="EMBL/GenBank/DDBJ databases">
        <title>Draft genome sequence of Haematococcus lacustris strain NIES-144.</title>
        <authorList>
            <person name="Morimoto D."/>
            <person name="Nakagawa S."/>
            <person name="Yoshida T."/>
            <person name="Sawayama S."/>
        </authorList>
    </citation>
    <scope>NUCLEOTIDE SEQUENCE [LARGE SCALE GENOMIC DNA]</scope>
    <source>
        <strain evidence="3 4">NIES-144</strain>
    </source>
</reference>
<evidence type="ECO:0000256" key="1">
    <source>
        <dbReference type="SAM" id="MobiDB-lite"/>
    </source>
</evidence>
<evidence type="ECO:0000313" key="3">
    <source>
        <dbReference type="EMBL" id="GFH29883.1"/>
    </source>
</evidence>
<dbReference type="EMBL" id="BLLF01004579">
    <property type="protein sequence ID" value="GFH29883.1"/>
    <property type="molecule type" value="Genomic_DNA"/>
</dbReference>
<accession>A0A6A0AC29</accession>
<dbReference type="PANTHER" id="PTHR31840:SF1">
    <property type="entry name" value="COILED-COIL DOMAIN-CONTAINING PROTEIN 97"/>
    <property type="match status" value="1"/>
</dbReference>
<feature type="domain" description="CCD97-like C-terminal" evidence="2">
    <location>
        <begin position="35"/>
        <end position="101"/>
    </location>
</feature>
<dbReference type="Proteomes" id="UP000485058">
    <property type="component" value="Unassembled WGS sequence"/>
</dbReference>
<dbReference type="InterPro" id="IPR018613">
    <property type="entry name" value="Ccdc97-like"/>
</dbReference>
<protein>
    <submittedName>
        <fullName evidence="3">Glutaminyl-peptide cyclotransferase</fullName>
    </submittedName>
</protein>
<dbReference type="GO" id="GO:0016740">
    <property type="term" value="F:transferase activity"/>
    <property type="evidence" value="ECO:0007669"/>
    <property type="project" value="UniProtKB-KW"/>
</dbReference>
<dbReference type="Pfam" id="PF09747">
    <property type="entry name" value="CCD97-like_C"/>
    <property type="match status" value="1"/>
</dbReference>
<keyword evidence="4" id="KW-1185">Reference proteome</keyword>
<dbReference type="InterPro" id="IPR040233">
    <property type="entry name" value="CCD97-like_C"/>
</dbReference>
<dbReference type="AlphaFoldDB" id="A0A6A0AC29"/>
<sequence length="121" mass="13869">MRRLQEQGDFFSDSAMRERAPLLHHQLLGHLGEADRAAQQAAGEDSDWLRKQFLQEMENRFLSGTETGVAYEDIDNDVDGVLDEHWRKEVQQDAEDRYFEDLESEEAAAEAPAHSNAPCDY</sequence>